<dbReference type="Gene3D" id="2.60.200.20">
    <property type="match status" value="1"/>
</dbReference>
<dbReference type="InterPro" id="IPR057770">
    <property type="entry name" value="YscD/Y4YQ_C"/>
</dbReference>
<protein>
    <recommendedName>
        <fullName evidence="7">FHA domain-containing protein</fullName>
    </recommendedName>
</protein>
<evidence type="ECO:0000256" key="1">
    <source>
        <dbReference type="SAM" id="SignalP"/>
    </source>
</evidence>
<sequence>MAGVLMASAFMTSISAFLLPTTDVFSTLEVTHGLHRGVAIPVEQPVCRIGSSRQADVMLSDDAVAAEHATLRFHARMVAIEAVGGDIEVNGKRLPQGTGWRTALPVTLDIGEARLQLSRPELSLPPAVQAIQAIGTRVCRATGESATGVLQVARQRLPPALQAIGGFAAPGLDAIHRALSPIFLGVRRFVSPGARWLGRCLAPASLWIREQGSRIPVPKRWRERLMPRRRPVPGTFVKRSAAVTALCMAVVLIGTYQFVGVGKAGASISPGALHSAAILHPEAAEAARLLMAPSMSPGEALSQRLAEAGLDSLQVQDAGSHLVVSGEFAPDRYDAWRDVQRWFDQHHGSRQVLISDARPGLALDAPAFQFQAVWFGDNPYVIDARGERLYPGAALQEGWVLAEIGDNRVTVRRGDDEFSLTL</sequence>
<evidence type="ECO:0000313" key="5">
    <source>
        <dbReference type="EMBL" id="PMR70138.1"/>
    </source>
</evidence>
<dbReference type="EMBL" id="PNRE01000036">
    <property type="protein sequence ID" value="PMR70138.1"/>
    <property type="molecule type" value="Genomic_DNA"/>
</dbReference>
<gene>
    <name evidence="5" type="ORF">C1H66_08615</name>
</gene>
<evidence type="ECO:0000259" key="2">
    <source>
        <dbReference type="Pfam" id="PF16697"/>
    </source>
</evidence>
<accession>A0A2N7TPV8</accession>
<feature type="domain" description="YscD cytoplasmic" evidence="2">
    <location>
        <begin position="29"/>
        <end position="94"/>
    </location>
</feature>
<dbReference type="Proteomes" id="UP000235346">
    <property type="component" value="Unassembled WGS sequence"/>
</dbReference>
<comment type="caution">
    <text evidence="5">The sequence shown here is derived from an EMBL/GenBank/DDBJ whole genome shotgun (WGS) entry which is preliminary data.</text>
</comment>
<dbReference type="InterPro" id="IPR053946">
    <property type="entry name" value="YscD_ppl_3rd"/>
</dbReference>
<dbReference type="Pfam" id="PF21934">
    <property type="entry name" value="Yop-YscD_ppl_3rd"/>
    <property type="match status" value="1"/>
</dbReference>
<dbReference type="InterPro" id="IPR032030">
    <property type="entry name" value="YscD_cytoplasmic_dom"/>
</dbReference>
<feature type="signal peptide" evidence="1">
    <location>
        <begin position="1"/>
        <end position="16"/>
    </location>
</feature>
<dbReference type="Pfam" id="PF23893">
    <property type="entry name" value="Y4YQ_C"/>
    <property type="match status" value="1"/>
</dbReference>
<keyword evidence="6" id="KW-1185">Reference proteome</keyword>
<dbReference type="RefSeq" id="WP_102627477.1">
    <property type="nucleotide sequence ID" value="NZ_PDOH01000001.1"/>
</dbReference>
<name>A0A2N7TPV8_9GAMM</name>
<feature type="domain" description="YscD/Y4YQ C-terminal" evidence="4">
    <location>
        <begin position="370"/>
        <end position="420"/>
    </location>
</feature>
<keyword evidence="1" id="KW-0732">Signal</keyword>
<feature type="chain" id="PRO_5014627144" description="FHA domain-containing protein" evidence="1">
    <location>
        <begin position="17"/>
        <end position="422"/>
    </location>
</feature>
<proteinExistence type="predicted"/>
<dbReference type="AlphaFoldDB" id="A0A2N7TPV8"/>
<dbReference type="Pfam" id="PF16697">
    <property type="entry name" value="Yop-YscD_cpl"/>
    <property type="match status" value="1"/>
</dbReference>
<dbReference type="OrthoDB" id="9806163at2"/>
<organism evidence="5 6">
    <name type="scientific">Halomonas heilongjiangensis</name>
    <dbReference type="NCBI Taxonomy" id="1387883"/>
    <lineage>
        <taxon>Bacteria</taxon>
        <taxon>Pseudomonadati</taxon>
        <taxon>Pseudomonadota</taxon>
        <taxon>Gammaproteobacteria</taxon>
        <taxon>Oceanospirillales</taxon>
        <taxon>Halomonadaceae</taxon>
        <taxon>Halomonas</taxon>
    </lineage>
</organism>
<evidence type="ECO:0000259" key="4">
    <source>
        <dbReference type="Pfam" id="PF23893"/>
    </source>
</evidence>
<evidence type="ECO:0000259" key="3">
    <source>
        <dbReference type="Pfam" id="PF21934"/>
    </source>
</evidence>
<feature type="domain" description="YscD-like Bon-like" evidence="3">
    <location>
        <begin position="299"/>
        <end position="357"/>
    </location>
</feature>
<dbReference type="SUPFAM" id="SSF49879">
    <property type="entry name" value="SMAD/FHA domain"/>
    <property type="match status" value="1"/>
</dbReference>
<evidence type="ECO:0008006" key="7">
    <source>
        <dbReference type="Google" id="ProtNLM"/>
    </source>
</evidence>
<dbReference type="InterPro" id="IPR008984">
    <property type="entry name" value="SMAD_FHA_dom_sf"/>
</dbReference>
<reference evidence="5 6" key="1">
    <citation type="submission" date="2018-01" db="EMBL/GenBank/DDBJ databases">
        <title>Halomonas endophytica sp. nov., isolated from storage liquid in the stems of Populus euphratica.</title>
        <authorList>
            <person name="Chen C."/>
        </authorList>
    </citation>
    <scope>NUCLEOTIDE SEQUENCE [LARGE SCALE GENOMIC DNA]</scope>
    <source>
        <strain evidence="5 6">DSM 26881</strain>
    </source>
</reference>
<dbReference type="CDD" id="cd00060">
    <property type="entry name" value="FHA"/>
    <property type="match status" value="1"/>
</dbReference>
<evidence type="ECO:0000313" key="6">
    <source>
        <dbReference type="Proteomes" id="UP000235346"/>
    </source>
</evidence>